<feature type="domain" description="SusD-like N-terminal" evidence="8">
    <location>
        <begin position="119"/>
        <end position="243"/>
    </location>
</feature>
<accession>A0ABT8L9B4</accession>
<evidence type="ECO:0000256" key="3">
    <source>
        <dbReference type="ARBA" id="ARBA00022729"/>
    </source>
</evidence>
<evidence type="ECO:0000313" key="10">
    <source>
        <dbReference type="Proteomes" id="UP001172083"/>
    </source>
</evidence>
<dbReference type="SUPFAM" id="SSF48452">
    <property type="entry name" value="TPR-like"/>
    <property type="match status" value="1"/>
</dbReference>
<evidence type="ECO:0000259" key="8">
    <source>
        <dbReference type="Pfam" id="PF14322"/>
    </source>
</evidence>
<feature type="signal peptide" evidence="6">
    <location>
        <begin position="1"/>
        <end position="22"/>
    </location>
</feature>
<dbReference type="InterPro" id="IPR011990">
    <property type="entry name" value="TPR-like_helical_dom_sf"/>
</dbReference>
<comment type="caution">
    <text evidence="9">The sequence shown here is derived from an EMBL/GenBank/DDBJ whole genome shotgun (WGS) entry which is preliminary data.</text>
</comment>
<keyword evidence="3 6" id="KW-0732">Signal</keyword>
<dbReference type="Proteomes" id="UP001172083">
    <property type="component" value="Unassembled WGS sequence"/>
</dbReference>
<keyword evidence="5" id="KW-0998">Cell outer membrane</keyword>
<comment type="similarity">
    <text evidence="2">Belongs to the SusD family.</text>
</comment>
<dbReference type="CDD" id="cd08977">
    <property type="entry name" value="SusD"/>
    <property type="match status" value="1"/>
</dbReference>
<comment type="subcellular location">
    <subcellularLocation>
        <location evidence="1">Cell outer membrane</location>
    </subcellularLocation>
</comment>
<keyword evidence="10" id="KW-1185">Reference proteome</keyword>
<evidence type="ECO:0000256" key="2">
    <source>
        <dbReference type="ARBA" id="ARBA00006275"/>
    </source>
</evidence>
<dbReference type="PROSITE" id="PS51257">
    <property type="entry name" value="PROKAR_LIPOPROTEIN"/>
    <property type="match status" value="1"/>
</dbReference>
<gene>
    <name evidence="9" type="ORF">QQ020_16485</name>
</gene>
<evidence type="ECO:0000256" key="1">
    <source>
        <dbReference type="ARBA" id="ARBA00004442"/>
    </source>
</evidence>
<dbReference type="Pfam" id="PF07980">
    <property type="entry name" value="SusD_RagB"/>
    <property type="match status" value="1"/>
</dbReference>
<organism evidence="9 10">
    <name type="scientific">Agaribacillus aureus</name>
    <dbReference type="NCBI Taxonomy" id="3051825"/>
    <lineage>
        <taxon>Bacteria</taxon>
        <taxon>Pseudomonadati</taxon>
        <taxon>Bacteroidota</taxon>
        <taxon>Cytophagia</taxon>
        <taxon>Cytophagales</taxon>
        <taxon>Splendidivirgaceae</taxon>
        <taxon>Agaribacillus</taxon>
    </lineage>
</organism>
<dbReference type="RefSeq" id="WP_346759008.1">
    <property type="nucleotide sequence ID" value="NZ_JAUJEB010000003.1"/>
</dbReference>
<protein>
    <submittedName>
        <fullName evidence="9">RagB/SusD family nutrient uptake outer membrane protein</fullName>
    </submittedName>
</protein>
<evidence type="ECO:0000259" key="7">
    <source>
        <dbReference type="Pfam" id="PF07980"/>
    </source>
</evidence>
<evidence type="ECO:0000256" key="4">
    <source>
        <dbReference type="ARBA" id="ARBA00023136"/>
    </source>
</evidence>
<dbReference type="InterPro" id="IPR012944">
    <property type="entry name" value="SusD_RagB_dom"/>
</dbReference>
<proteinExistence type="inferred from homology"/>
<dbReference type="InterPro" id="IPR033985">
    <property type="entry name" value="SusD-like_N"/>
</dbReference>
<evidence type="ECO:0000256" key="5">
    <source>
        <dbReference type="ARBA" id="ARBA00023237"/>
    </source>
</evidence>
<evidence type="ECO:0000313" key="9">
    <source>
        <dbReference type="EMBL" id="MDN5213671.1"/>
    </source>
</evidence>
<name>A0ABT8L9B4_9BACT</name>
<sequence length="503" mass="57490">MKNIRLSILVSLTLTLLMVASCDDILEQEPINTISQKQFWRNNNDAQLAVTSIYSILRNSISGLNRTDVPSSARGSAWGDYMIYGDARSGDWVNPADNDSDWKNIIANNLRAFPTLRDLHNWRLFYRVIEQCNLVIENVPGIQFDITEEQKKLALAHAFFVRGFVYFYMVRIWGDVPLNLEAENIEPLPRTDQTIVLRQAVEDLTKAETDLPEEYFLDGVQDKCLTKTRGTKGSANAVLAHTYMWLGEYANAVAVIDKIQKSNVYRLLPTEEFRALFDDGCSDEGIFELFYSFEAGESLGYYGSSVNWFFVRPFTNRENGSFGIPKTKILETFTYPNDKRLAEFFLSIGPPPLYEFNTDPLANDENKIMFAKYRKAPNFTAEYDNNVMLFRYGGILLLRAEASAQLGDVGDALTHLNMVRQRAGIIDYTSTDPQQILAEVLQERRRELTGESHRFYDLMRNNLVHEFTGFISEDDIKKGGALWPVADEAFLNNPGMTQNIFWE</sequence>
<keyword evidence="4" id="KW-0472">Membrane</keyword>
<feature type="chain" id="PRO_5047453287" evidence="6">
    <location>
        <begin position="23"/>
        <end position="503"/>
    </location>
</feature>
<dbReference type="Gene3D" id="1.25.40.390">
    <property type="match status" value="1"/>
</dbReference>
<dbReference type="Pfam" id="PF14322">
    <property type="entry name" value="SusD-like_3"/>
    <property type="match status" value="1"/>
</dbReference>
<feature type="domain" description="RagB/SusD" evidence="7">
    <location>
        <begin position="368"/>
        <end position="502"/>
    </location>
</feature>
<dbReference type="EMBL" id="JAUJEB010000003">
    <property type="protein sequence ID" value="MDN5213671.1"/>
    <property type="molecule type" value="Genomic_DNA"/>
</dbReference>
<reference evidence="9" key="1">
    <citation type="submission" date="2023-06" db="EMBL/GenBank/DDBJ databases">
        <title>Genomic of Agaribacillus aureum.</title>
        <authorList>
            <person name="Wang G."/>
        </authorList>
    </citation>
    <scope>NUCLEOTIDE SEQUENCE</scope>
    <source>
        <strain evidence="9">BMA12</strain>
    </source>
</reference>
<evidence type="ECO:0000256" key="6">
    <source>
        <dbReference type="SAM" id="SignalP"/>
    </source>
</evidence>